<evidence type="ECO:0000256" key="1">
    <source>
        <dbReference type="ARBA" id="ARBA00007894"/>
    </source>
</evidence>
<keyword evidence="7 8" id="KW-0030">Aminoacyl-tRNA synthetase</keyword>
<dbReference type="InterPro" id="IPR020058">
    <property type="entry name" value="Glu/Gln-tRNA-synth_Ib_cat-dom"/>
</dbReference>
<dbReference type="GO" id="GO:0006424">
    <property type="term" value="P:glutamyl-tRNA aminoacylation"/>
    <property type="evidence" value="ECO:0007669"/>
    <property type="project" value="UniProtKB-UniRule"/>
</dbReference>
<organism evidence="11 12">
    <name type="scientific">Celeribacter baekdonensis</name>
    <dbReference type="NCBI Taxonomy" id="875171"/>
    <lineage>
        <taxon>Bacteria</taxon>
        <taxon>Pseudomonadati</taxon>
        <taxon>Pseudomonadota</taxon>
        <taxon>Alphaproteobacteria</taxon>
        <taxon>Rhodobacterales</taxon>
        <taxon>Roseobacteraceae</taxon>
        <taxon>Celeribacter</taxon>
    </lineage>
</organism>
<dbReference type="InterPro" id="IPR008925">
    <property type="entry name" value="aa_tRNA-synth_I_cd-bd_sf"/>
</dbReference>
<comment type="caution">
    <text evidence="8">Lacks conserved residue(s) required for the propagation of feature annotation.</text>
</comment>
<comment type="catalytic activity">
    <reaction evidence="8">
        <text>tRNA(Glu) + L-glutamate + ATP = L-glutamyl-tRNA(Glu) + AMP + diphosphate</text>
        <dbReference type="Rhea" id="RHEA:23540"/>
        <dbReference type="Rhea" id="RHEA-COMP:9663"/>
        <dbReference type="Rhea" id="RHEA-COMP:9680"/>
        <dbReference type="ChEBI" id="CHEBI:29985"/>
        <dbReference type="ChEBI" id="CHEBI:30616"/>
        <dbReference type="ChEBI" id="CHEBI:33019"/>
        <dbReference type="ChEBI" id="CHEBI:78442"/>
        <dbReference type="ChEBI" id="CHEBI:78520"/>
        <dbReference type="ChEBI" id="CHEBI:456215"/>
        <dbReference type="EC" id="6.1.1.17"/>
    </reaction>
</comment>
<protein>
    <recommendedName>
        <fullName evidence="8">Glutamate--tRNA ligase</fullName>
        <ecNumber evidence="8">6.1.1.17</ecNumber>
    </recommendedName>
    <alternativeName>
        <fullName evidence="8">Glutamyl-tRNA synthetase</fullName>
        <shortName evidence="8">GluRS</shortName>
    </alternativeName>
</protein>
<dbReference type="InterPro" id="IPR000924">
    <property type="entry name" value="Glu/Gln-tRNA-synth"/>
</dbReference>
<evidence type="ECO:0000313" key="11">
    <source>
        <dbReference type="EMBL" id="AVW91953.1"/>
    </source>
</evidence>
<comment type="subcellular location">
    <subcellularLocation>
        <location evidence="8">Cytoplasm</location>
    </subcellularLocation>
</comment>
<dbReference type="RefSeq" id="WP_107720378.1">
    <property type="nucleotide sequence ID" value="NZ_CP028475.1"/>
</dbReference>
<dbReference type="SUPFAM" id="SSF48163">
    <property type="entry name" value="An anticodon-binding domain of class I aminoacyl-tRNA synthetases"/>
    <property type="match status" value="1"/>
</dbReference>
<accession>A0A2R4M467</accession>
<feature type="binding site" evidence="8">
    <location>
        <position position="242"/>
    </location>
    <ligand>
        <name>ATP</name>
        <dbReference type="ChEBI" id="CHEBI:30616"/>
    </ligand>
</feature>
<feature type="short sequence motif" description="'HIGH' region" evidence="8">
    <location>
        <begin position="8"/>
        <end position="18"/>
    </location>
</feature>
<dbReference type="GO" id="GO:0000049">
    <property type="term" value="F:tRNA binding"/>
    <property type="evidence" value="ECO:0007669"/>
    <property type="project" value="InterPro"/>
</dbReference>
<keyword evidence="6 8" id="KW-0648">Protein biosynthesis</keyword>
<dbReference type="Pfam" id="PF00749">
    <property type="entry name" value="tRNA-synt_1c"/>
    <property type="match status" value="1"/>
</dbReference>
<evidence type="ECO:0000259" key="9">
    <source>
        <dbReference type="Pfam" id="PF00749"/>
    </source>
</evidence>
<comment type="similarity">
    <text evidence="1 8">Belongs to the class-I aminoacyl-tRNA synthetase family. Glutamate--tRNA ligase type 1 subfamily.</text>
</comment>
<dbReference type="InterPro" id="IPR014729">
    <property type="entry name" value="Rossmann-like_a/b/a_fold"/>
</dbReference>
<dbReference type="GO" id="GO:0005737">
    <property type="term" value="C:cytoplasm"/>
    <property type="evidence" value="ECO:0007669"/>
    <property type="project" value="UniProtKB-SubCell"/>
</dbReference>
<dbReference type="InterPro" id="IPR004527">
    <property type="entry name" value="Glu-tRNA-ligase_bac/mito"/>
</dbReference>
<evidence type="ECO:0000256" key="5">
    <source>
        <dbReference type="ARBA" id="ARBA00022840"/>
    </source>
</evidence>
<comment type="function">
    <text evidence="8">Catalyzes the attachment of glutamate to tRNA(Glu) in a two-step reaction: glutamate is first activated by ATP to form Glu-AMP and then transferred to the acceptor end of tRNA(Glu).</text>
</comment>
<comment type="subunit">
    <text evidence="8">Monomer.</text>
</comment>
<keyword evidence="5 8" id="KW-0067">ATP-binding</keyword>
<dbReference type="GO" id="GO:0004818">
    <property type="term" value="F:glutamate-tRNA ligase activity"/>
    <property type="evidence" value="ECO:0007669"/>
    <property type="project" value="UniProtKB-UniRule"/>
</dbReference>
<dbReference type="Pfam" id="PF19269">
    <property type="entry name" value="Anticodon_2"/>
    <property type="match status" value="1"/>
</dbReference>
<feature type="short sequence motif" description="'KMSKS' region" evidence="8">
    <location>
        <begin position="239"/>
        <end position="243"/>
    </location>
</feature>
<dbReference type="AlphaFoldDB" id="A0A2R4M467"/>
<evidence type="ECO:0000256" key="6">
    <source>
        <dbReference type="ARBA" id="ARBA00022917"/>
    </source>
</evidence>
<evidence type="ECO:0000256" key="2">
    <source>
        <dbReference type="ARBA" id="ARBA00022490"/>
    </source>
</evidence>
<evidence type="ECO:0000256" key="4">
    <source>
        <dbReference type="ARBA" id="ARBA00022741"/>
    </source>
</evidence>
<proteinExistence type="inferred from homology"/>
<dbReference type="HAMAP" id="MF_00022">
    <property type="entry name" value="Glu_tRNA_synth_type1"/>
    <property type="match status" value="1"/>
</dbReference>
<feature type="domain" description="Glutamyl/glutaminyl-tRNA synthetase class Ib catalytic" evidence="9">
    <location>
        <begin position="2"/>
        <end position="305"/>
    </location>
</feature>
<dbReference type="InterPro" id="IPR045462">
    <property type="entry name" value="aa-tRNA-synth_I_cd-bd"/>
</dbReference>
<dbReference type="KEGG" id="cbak:DA792_13415"/>
<sequence length="440" mass="49150">MIVTRFAPSPTGFIHVGNLRTALFNYLITRKAGGQFILRLDDTDQERSKQEYADGIQEDLEWLGFTWDRFEKQSERIERYEEAAQELRDKGRFYEAFETPTELDLKRKKLLNMGKPPVYDRTALTLSDEEKAKLRAERGNGHWRFKLIQERINWADGILGDISIDAGSVSDPVLIRGDGQFLYTLASVCDDVDFGVTHIVRGSDHVTNTATQIQIIEALGGTVPSFAHHSLLTGPQGEALSKRLGTLSLRDLRAQGVEPMALLSLMARIGSSQPVEVRSSMDELIEGFDLSTFGSAPTKFDVQDLFALTAQVNHARPFSEVADEVAALGVPAEIAEPFWTVVRENITVKADMKGWWDLFRDGATPLISDEDTDFIPAAYALLPEPPYTSETWKEWTSAVKEATGRKGKGLFMPLRKAVTGMERGPDMSHVMPLMQKKPAL</sequence>
<evidence type="ECO:0000313" key="12">
    <source>
        <dbReference type="Proteomes" id="UP000241447"/>
    </source>
</evidence>
<gene>
    <name evidence="8" type="primary">gltX</name>
    <name evidence="11" type="ORF">DA792_13415</name>
</gene>
<evidence type="ECO:0000256" key="8">
    <source>
        <dbReference type="HAMAP-Rule" id="MF_00022"/>
    </source>
</evidence>
<dbReference type="SUPFAM" id="SSF52374">
    <property type="entry name" value="Nucleotidylyl transferase"/>
    <property type="match status" value="1"/>
</dbReference>
<dbReference type="InterPro" id="IPR049940">
    <property type="entry name" value="GluQ/Sye"/>
</dbReference>
<keyword evidence="3 8" id="KW-0436">Ligase</keyword>
<dbReference type="GO" id="GO:0005524">
    <property type="term" value="F:ATP binding"/>
    <property type="evidence" value="ECO:0007669"/>
    <property type="project" value="UniProtKB-UniRule"/>
</dbReference>
<dbReference type="PANTHER" id="PTHR43311:SF2">
    <property type="entry name" value="GLUTAMATE--TRNA LIGASE, MITOCHONDRIAL-RELATED"/>
    <property type="match status" value="1"/>
</dbReference>
<reference evidence="11 12" key="1">
    <citation type="submission" date="2018-03" db="EMBL/GenBank/DDBJ databases">
        <title>The Complete Genome of Celeribacter baekdonensis strain LH4, a Thiosulfate-Oxidizing Alphaproteobacterium Isolated from Gulf of Mexico Continental Slope Sediments.</title>
        <authorList>
            <person name="Flood B.E."/>
            <person name="Bailey J.V."/>
            <person name="Leprich D."/>
        </authorList>
    </citation>
    <scope>NUCLEOTIDE SEQUENCE [LARGE SCALE GENOMIC DNA]</scope>
    <source>
        <strain evidence="11 12">LH4</strain>
    </source>
</reference>
<dbReference type="EMBL" id="CP028475">
    <property type="protein sequence ID" value="AVW91953.1"/>
    <property type="molecule type" value="Genomic_DNA"/>
</dbReference>
<evidence type="ECO:0000256" key="7">
    <source>
        <dbReference type="ARBA" id="ARBA00023146"/>
    </source>
</evidence>
<dbReference type="Gene3D" id="1.10.10.350">
    <property type="match status" value="1"/>
</dbReference>
<dbReference type="PRINTS" id="PR00987">
    <property type="entry name" value="TRNASYNTHGLU"/>
</dbReference>
<feature type="domain" description="Aminoacyl-tRNA synthetase class I anticodon-binding" evidence="10">
    <location>
        <begin position="369"/>
        <end position="436"/>
    </location>
</feature>
<dbReference type="Gene3D" id="3.40.50.620">
    <property type="entry name" value="HUPs"/>
    <property type="match status" value="1"/>
</dbReference>
<name>A0A2R4M467_9RHOB</name>
<evidence type="ECO:0000259" key="10">
    <source>
        <dbReference type="Pfam" id="PF19269"/>
    </source>
</evidence>
<keyword evidence="2 8" id="KW-0963">Cytoplasm</keyword>
<dbReference type="EC" id="6.1.1.17" evidence="8"/>
<dbReference type="InterPro" id="IPR001412">
    <property type="entry name" value="aa-tRNA-synth_I_CS"/>
</dbReference>
<dbReference type="OrthoDB" id="9807503at2"/>
<dbReference type="Proteomes" id="UP000241447">
    <property type="component" value="Chromosome"/>
</dbReference>
<evidence type="ECO:0000256" key="3">
    <source>
        <dbReference type="ARBA" id="ARBA00022598"/>
    </source>
</evidence>
<dbReference type="InterPro" id="IPR020751">
    <property type="entry name" value="aa-tRNA-synth_I_codon-bd_sub2"/>
</dbReference>
<dbReference type="PANTHER" id="PTHR43311">
    <property type="entry name" value="GLUTAMATE--TRNA LIGASE"/>
    <property type="match status" value="1"/>
</dbReference>
<keyword evidence="4 8" id="KW-0547">Nucleotide-binding</keyword>
<dbReference type="NCBIfam" id="TIGR00464">
    <property type="entry name" value="gltX_bact"/>
    <property type="match status" value="1"/>
</dbReference>
<dbReference type="PROSITE" id="PS00178">
    <property type="entry name" value="AA_TRNA_LIGASE_I"/>
    <property type="match status" value="1"/>
</dbReference>